<feature type="coiled-coil region" evidence="10">
    <location>
        <begin position="76"/>
        <end position="127"/>
    </location>
</feature>
<keyword evidence="4" id="KW-0206">Cytoskeleton</keyword>
<dbReference type="Gene3D" id="3.10.20.90">
    <property type="entry name" value="Phosphatidylinositol 3-kinase Catalytic Subunit, Chain A, domain 1"/>
    <property type="match status" value="1"/>
</dbReference>
<evidence type="ECO:0000259" key="11">
    <source>
        <dbReference type="PROSITE" id="PS50033"/>
    </source>
</evidence>
<dbReference type="SUPFAM" id="SSF102848">
    <property type="entry name" value="NSFL1 (p97 ATPase) cofactor p47, SEP domain"/>
    <property type="match status" value="1"/>
</dbReference>
<dbReference type="GO" id="GO:0005856">
    <property type="term" value="C:cytoskeleton"/>
    <property type="evidence" value="ECO:0007669"/>
    <property type="project" value="UniProtKB-SubCell"/>
</dbReference>
<evidence type="ECO:0000256" key="7">
    <source>
        <dbReference type="ARBA" id="ARBA00073759"/>
    </source>
</evidence>
<evidence type="ECO:0000313" key="14">
    <source>
        <dbReference type="Proteomes" id="UP000527355"/>
    </source>
</evidence>
<proteinExistence type="predicted"/>
<organism evidence="13 14">
    <name type="scientific">Myotis myotis</name>
    <name type="common">Greater mouse-eared bat</name>
    <name type="synonym">Vespertilio myotis</name>
    <dbReference type="NCBI Taxonomy" id="51298"/>
    <lineage>
        <taxon>Eukaryota</taxon>
        <taxon>Metazoa</taxon>
        <taxon>Chordata</taxon>
        <taxon>Craniata</taxon>
        <taxon>Vertebrata</taxon>
        <taxon>Euteleostomi</taxon>
        <taxon>Mammalia</taxon>
        <taxon>Eutheria</taxon>
        <taxon>Laurasiatheria</taxon>
        <taxon>Chiroptera</taxon>
        <taxon>Yangochiroptera</taxon>
        <taxon>Vespertilionidae</taxon>
        <taxon>Myotis</taxon>
    </lineage>
</organism>
<dbReference type="SMART" id="SM00166">
    <property type="entry name" value="UBX"/>
    <property type="match status" value="1"/>
</dbReference>
<gene>
    <name evidence="13" type="ORF">mMyoMyo1_020135</name>
</gene>
<dbReference type="InterPro" id="IPR001012">
    <property type="entry name" value="UBX_dom"/>
</dbReference>
<feature type="domain" description="UBX" evidence="11">
    <location>
        <begin position="390"/>
        <end position="467"/>
    </location>
</feature>
<dbReference type="PANTHER" id="PTHR23333:SF4">
    <property type="entry name" value="UBX DOMAIN-CONTAINING PROTEIN 11"/>
    <property type="match status" value="1"/>
</dbReference>
<dbReference type="FunFam" id="3.30.420.210:FF:000003">
    <property type="entry name" value="UBX domain protein 11"/>
    <property type="match status" value="1"/>
</dbReference>
<sequence>MSSPLSSLGKTRKVPLLSEPVNSGRRGIKLYGNEDAVNVLNDGQGSEESFSVPSCYGGIGAPVGRQAAGTHNGELLSTMARKVQDLEEQVKDQNNQMLSKDEKIQSLEELVAILQEQKSKMSLQRQEELETMCEHLRRQVGEMERFLGDYGLQWVGEPSDREDSEDLTSSEDDRAWMTAKKFWKPADSLVPPEVDFDRLLASLQDLSELAVGSDTQVTPMPGGAQLHDLEPIPLKLYRNGMMIFDGPFRSFHDPSTQSCLRDILDGFFPAELQRLYPNGVPFKVSDLRHQVYQEDGLDPFPGEGRVTGMQRIRKPSVMVEHPGSRMTPEKFLNKLPKFVIRQGEVIDIRGPIRDALQNCCPRPLPVQEIMVETPALAAERKRIQESPESPEHPVSMLRIKSENGEQAFLLMMWPEDTVGDVRALLAQARGMDPNAFEIFSAFPPTVYREDELTLQAAGLVPNAALLMRASRALTPAPGPQPSPQPK</sequence>
<evidence type="ECO:0000256" key="5">
    <source>
        <dbReference type="ARBA" id="ARBA00059434"/>
    </source>
</evidence>
<dbReference type="Proteomes" id="UP000527355">
    <property type="component" value="Unassembled WGS sequence"/>
</dbReference>
<dbReference type="InterPro" id="IPR029071">
    <property type="entry name" value="Ubiquitin-like_domsf"/>
</dbReference>
<dbReference type="PANTHER" id="PTHR23333">
    <property type="entry name" value="UBX DOMAIN CONTAINING PROTEIN"/>
    <property type="match status" value="1"/>
</dbReference>
<dbReference type="PROSITE" id="PS50033">
    <property type="entry name" value="UBX"/>
    <property type="match status" value="1"/>
</dbReference>
<keyword evidence="2" id="KW-0963">Cytoplasm</keyword>
<evidence type="ECO:0000256" key="1">
    <source>
        <dbReference type="ARBA" id="ARBA00004245"/>
    </source>
</evidence>
<dbReference type="InterPro" id="IPR036241">
    <property type="entry name" value="NSFL1C_SEP_dom_sf"/>
</dbReference>
<evidence type="ECO:0000256" key="8">
    <source>
        <dbReference type="ARBA" id="ARBA00075811"/>
    </source>
</evidence>
<dbReference type="PROSITE" id="PS51399">
    <property type="entry name" value="SEP"/>
    <property type="match status" value="1"/>
</dbReference>
<dbReference type="GO" id="GO:0043161">
    <property type="term" value="P:proteasome-mediated ubiquitin-dependent protein catabolic process"/>
    <property type="evidence" value="ECO:0007669"/>
    <property type="project" value="TreeGrafter"/>
</dbReference>
<dbReference type="EMBL" id="JABWUV010000002">
    <property type="protein sequence ID" value="KAF6380833.1"/>
    <property type="molecule type" value="Genomic_DNA"/>
</dbReference>
<keyword evidence="3 10" id="KW-0175">Coiled coil</keyword>
<dbReference type="AlphaFoldDB" id="A0A7J8A2X4"/>
<evidence type="ECO:0000256" key="3">
    <source>
        <dbReference type="ARBA" id="ARBA00023054"/>
    </source>
</evidence>
<feature type="domain" description="SEP" evidence="12">
    <location>
        <begin position="229"/>
        <end position="293"/>
    </location>
</feature>
<comment type="subcellular location">
    <subcellularLocation>
        <location evidence="1">Cytoplasm</location>
        <location evidence="1">Cytoskeleton</location>
    </subcellularLocation>
</comment>
<reference evidence="13 14" key="1">
    <citation type="journal article" date="2020" name="Nature">
        <title>Six reference-quality genomes reveal evolution of bat adaptations.</title>
        <authorList>
            <person name="Jebb D."/>
            <person name="Huang Z."/>
            <person name="Pippel M."/>
            <person name="Hughes G.M."/>
            <person name="Lavrichenko K."/>
            <person name="Devanna P."/>
            <person name="Winkler S."/>
            <person name="Jermiin L.S."/>
            <person name="Skirmuntt E.C."/>
            <person name="Katzourakis A."/>
            <person name="Burkitt-Gray L."/>
            <person name="Ray D.A."/>
            <person name="Sullivan K.A.M."/>
            <person name="Roscito J.G."/>
            <person name="Kirilenko B.M."/>
            <person name="Davalos L.M."/>
            <person name="Corthals A.P."/>
            <person name="Power M.L."/>
            <person name="Jones G."/>
            <person name="Ransome R.D."/>
            <person name="Dechmann D.K.N."/>
            <person name="Locatelli A.G."/>
            <person name="Puechmaille S.J."/>
            <person name="Fedrigo O."/>
            <person name="Jarvis E.D."/>
            <person name="Hiller M."/>
            <person name="Vernes S.C."/>
            <person name="Myers E.W."/>
            <person name="Teeling E.C."/>
        </authorList>
    </citation>
    <scope>NUCLEOTIDE SEQUENCE [LARGE SCALE GENOMIC DNA]</scope>
    <source>
        <strain evidence="13">MMyoMyo1</strain>
        <tissue evidence="13">Flight muscle</tissue>
    </source>
</reference>
<name>A0A7J8A2X4_MYOMY</name>
<evidence type="ECO:0000256" key="2">
    <source>
        <dbReference type="ARBA" id="ARBA00022490"/>
    </source>
</evidence>
<dbReference type="Gene3D" id="3.30.420.210">
    <property type="entry name" value="SEP domain"/>
    <property type="match status" value="1"/>
</dbReference>
<accession>A0A7J8A2X4</accession>
<evidence type="ECO:0000256" key="9">
    <source>
        <dbReference type="ARBA" id="ARBA00081109"/>
    </source>
</evidence>
<dbReference type="CDD" id="cd17077">
    <property type="entry name" value="UBX_UBXN11"/>
    <property type="match status" value="1"/>
</dbReference>
<evidence type="ECO:0000256" key="6">
    <source>
        <dbReference type="ARBA" id="ARBA00062345"/>
    </source>
</evidence>
<evidence type="ECO:0000313" key="13">
    <source>
        <dbReference type="EMBL" id="KAF6380833.1"/>
    </source>
</evidence>
<evidence type="ECO:0000256" key="10">
    <source>
        <dbReference type="SAM" id="Coils"/>
    </source>
</evidence>
<protein>
    <recommendedName>
        <fullName evidence="7">UBX domain-containing protein 11</fullName>
    </recommendedName>
    <alternativeName>
        <fullName evidence="9">Socius</fullName>
    </alternativeName>
    <alternativeName>
        <fullName evidence="8">UBX domain-containing protein 5</fullName>
    </alternativeName>
</protein>
<dbReference type="GO" id="GO:0043130">
    <property type="term" value="F:ubiquitin binding"/>
    <property type="evidence" value="ECO:0007669"/>
    <property type="project" value="TreeGrafter"/>
</dbReference>
<keyword evidence="14" id="KW-1185">Reference proteome</keyword>
<evidence type="ECO:0000256" key="4">
    <source>
        <dbReference type="ARBA" id="ARBA00023212"/>
    </source>
</evidence>
<evidence type="ECO:0000259" key="12">
    <source>
        <dbReference type="PROSITE" id="PS51399"/>
    </source>
</evidence>
<dbReference type="Pfam" id="PF00789">
    <property type="entry name" value="UBX"/>
    <property type="match status" value="1"/>
</dbReference>
<dbReference type="InterPro" id="IPR012989">
    <property type="entry name" value="SEP_domain"/>
</dbReference>
<dbReference type="Pfam" id="PF08059">
    <property type="entry name" value="SEP"/>
    <property type="match status" value="1"/>
</dbReference>
<dbReference type="SUPFAM" id="SSF54236">
    <property type="entry name" value="Ubiquitin-like"/>
    <property type="match status" value="1"/>
</dbReference>
<dbReference type="VEuPathDB" id="HostDB:GeneID_118675400"/>
<comment type="caution">
    <text evidence="13">The sequence shown here is derived from an EMBL/GenBank/DDBJ whole genome shotgun (WGS) entry which is preliminary data.</text>
</comment>
<comment type="function">
    <text evidence="5">May be involved in the reorganization of actin cytoskeleton mediated by RND1, RND2 and RND3. Promotes RHOA activation mediated by GNA12 and GNA13.</text>
</comment>
<comment type="subunit">
    <text evidence="6">Interacts with GNA12, GNA13, RND1, RND2 and RND3.</text>
</comment>